<dbReference type="AlphaFoldDB" id="B8BYU5"/>
<dbReference type="PANTHER" id="PTHR10920">
    <property type="entry name" value="RIBOSOMAL RNA METHYLTRANSFERASE"/>
    <property type="match status" value="1"/>
</dbReference>
<dbReference type="eggNOG" id="KOG1098">
    <property type="taxonomic scope" value="Eukaryota"/>
</dbReference>
<keyword evidence="2" id="KW-0690">Ribosome biogenesis</keyword>
<keyword evidence="11" id="KW-1185">Reference proteome</keyword>
<dbReference type="HAMAP" id="MF_01547">
    <property type="entry name" value="RNA_methyltr_E"/>
    <property type="match status" value="1"/>
</dbReference>
<comment type="subcellular location">
    <subcellularLocation>
        <location evidence="1">Nucleus</location>
        <location evidence="1">Nucleolus</location>
    </subcellularLocation>
</comment>
<evidence type="ECO:0000259" key="9">
    <source>
        <dbReference type="Pfam" id="PF01728"/>
    </source>
</evidence>
<dbReference type="GO" id="GO:0008650">
    <property type="term" value="F:rRNA (uridine-2'-O-)-methyltransferase activity"/>
    <property type="evidence" value="ECO:0000318"/>
    <property type="project" value="GO_Central"/>
</dbReference>
<dbReference type="GO" id="GO:0031167">
    <property type="term" value="P:rRNA methylation"/>
    <property type="evidence" value="ECO:0000318"/>
    <property type="project" value="GO_Central"/>
</dbReference>
<dbReference type="Proteomes" id="UP000001449">
    <property type="component" value="Chromosome 3"/>
</dbReference>
<dbReference type="STRING" id="35128.B8BYU5"/>
<evidence type="ECO:0000256" key="7">
    <source>
        <dbReference type="ARBA" id="ARBA00023242"/>
    </source>
</evidence>
<evidence type="ECO:0000256" key="1">
    <source>
        <dbReference type="ARBA" id="ARBA00004604"/>
    </source>
</evidence>
<dbReference type="GO" id="GO:0000466">
    <property type="term" value="P:maturation of 5.8S rRNA from tricistronic rRNA transcript (SSU-rRNA, 5.8S rRNA, LSU-rRNA)"/>
    <property type="evidence" value="ECO:0000318"/>
    <property type="project" value="GO_Central"/>
</dbReference>
<dbReference type="GO" id="GO:0030687">
    <property type="term" value="C:preribosome, large subunit precursor"/>
    <property type="evidence" value="ECO:0000318"/>
    <property type="project" value="GO_Central"/>
</dbReference>
<feature type="domain" description="Ribosomal RNA methyltransferase FtsJ" evidence="9">
    <location>
        <begin position="10"/>
        <end position="190"/>
    </location>
</feature>
<evidence type="ECO:0000256" key="2">
    <source>
        <dbReference type="ARBA" id="ARBA00022517"/>
    </source>
</evidence>
<feature type="non-terminal residue" evidence="10">
    <location>
        <position position="208"/>
    </location>
</feature>
<dbReference type="Pfam" id="PF01728">
    <property type="entry name" value="FtsJ"/>
    <property type="match status" value="1"/>
</dbReference>
<organism evidence="10 11">
    <name type="scientific">Thalassiosira pseudonana</name>
    <name type="common">Marine diatom</name>
    <name type="synonym">Cyclotella nana</name>
    <dbReference type="NCBI Taxonomy" id="35128"/>
    <lineage>
        <taxon>Eukaryota</taxon>
        <taxon>Sar</taxon>
        <taxon>Stramenopiles</taxon>
        <taxon>Ochrophyta</taxon>
        <taxon>Bacillariophyta</taxon>
        <taxon>Coscinodiscophyceae</taxon>
        <taxon>Thalassiosirophycidae</taxon>
        <taxon>Thalassiosirales</taxon>
        <taxon>Thalassiosiraceae</taxon>
        <taxon>Thalassiosira</taxon>
    </lineage>
</organism>
<evidence type="ECO:0000256" key="5">
    <source>
        <dbReference type="ARBA" id="ARBA00022679"/>
    </source>
</evidence>
<evidence type="ECO:0000256" key="6">
    <source>
        <dbReference type="ARBA" id="ARBA00022691"/>
    </source>
</evidence>
<evidence type="ECO:0000313" key="11">
    <source>
        <dbReference type="Proteomes" id="UP000001449"/>
    </source>
</evidence>
<dbReference type="GO" id="GO:0005730">
    <property type="term" value="C:nucleolus"/>
    <property type="evidence" value="ECO:0000318"/>
    <property type="project" value="GO_Central"/>
</dbReference>
<dbReference type="GO" id="GO:0016435">
    <property type="term" value="F:rRNA (guanine) methyltransferase activity"/>
    <property type="evidence" value="ECO:0000318"/>
    <property type="project" value="GO_Central"/>
</dbReference>
<dbReference type="PANTHER" id="PTHR10920:SF13">
    <property type="entry name" value="PRE-RRNA 2'-O-RIBOSE RNA METHYLTRANSFERASE FTSJ3"/>
    <property type="match status" value="1"/>
</dbReference>
<evidence type="ECO:0000256" key="3">
    <source>
        <dbReference type="ARBA" id="ARBA00022552"/>
    </source>
</evidence>
<dbReference type="RefSeq" id="XP_002288512.1">
    <property type="nucleotide sequence ID" value="XM_002288476.1"/>
</dbReference>
<dbReference type="InterPro" id="IPR029063">
    <property type="entry name" value="SAM-dependent_MTases_sf"/>
</dbReference>
<dbReference type="InterPro" id="IPR015507">
    <property type="entry name" value="rRNA-MeTfrase_E"/>
</dbReference>
<keyword evidence="5" id="KW-0808">Transferase</keyword>
<dbReference type="GO" id="GO:0000463">
    <property type="term" value="P:maturation of LSU-rRNA from tricistronic rRNA transcript (SSU-rRNA, 5.8S rRNA, LSU-rRNA)"/>
    <property type="evidence" value="ECO:0000318"/>
    <property type="project" value="GO_Central"/>
</dbReference>
<evidence type="ECO:0000313" key="10">
    <source>
        <dbReference type="EMBL" id="EED93948.1"/>
    </source>
</evidence>
<evidence type="ECO:0000256" key="4">
    <source>
        <dbReference type="ARBA" id="ARBA00022603"/>
    </source>
</evidence>
<protein>
    <recommendedName>
        <fullName evidence="9">Ribosomal RNA methyltransferase FtsJ domain-containing protein</fullName>
    </recommendedName>
</protein>
<gene>
    <name evidence="10" type="ORF">THAPSDRAFT_17292</name>
</gene>
<feature type="active site" description="Proton acceptor" evidence="8">
    <location>
        <position position="147"/>
    </location>
</feature>
<name>B8BYU5_THAPS</name>
<dbReference type="HOGENOM" id="CLU_009422_5_0_1"/>
<dbReference type="InterPro" id="IPR050082">
    <property type="entry name" value="RNA_methyltr_RlmE"/>
</dbReference>
<dbReference type="GeneID" id="7445344"/>
<reference evidence="10 11" key="2">
    <citation type="journal article" date="2008" name="Nature">
        <title>The Phaeodactylum genome reveals the evolutionary history of diatom genomes.</title>
        <authorList>
            <person name="Bowler C."/>
            <person name="Allen A.E."/>
            <person name="Badger J.H."/>
            <person name="Grimwood J."/>
            <person name="Jabbari K."/>
            <person name="Kuo A."/>
            <person name="Maheswari U."/>
            <person name="Martens C."/>
            <person name="Maumus F."/>
            <person name="Otillar R.P."/>
            <person name="Rayko E."/>
            <person name="Salamov A."/>
            <person name="Vandepoele K."/>
            <person name="Beszteri B."/>
            <person name="Gruber A."/>
            <person name="Heijde M."/>
            <person name="Katinka M."/>
            <person name="Mock T."/>
            <person name="Valentin K."/>
            <person name="Verret F."/>
            <person name="Berges J.A."/>
            <person name="Brownlee C."/>
            <person name="Cadoret J.P."/>
            <person name="Chiovitti A."/>
            <person name="Choi C.J."/>
            <person name="Coesel S."/>
            <person name="De Martino A."/>
            <person name="Detter J.C."/>
            <person name="Durkin C."/>
            <person name="Falciatore A."/>
            <person name="Fournet J."/>
            <person name="Haruta M."/>
            <person name="Huysman M.J."/>
            <person name="Jenkins B.D."/>
            <person name="Jiroutova K."/>
            <person name="Jorgensen R.E."/>
            <person name="Joubert Y."/>
            <person name="Kaplan A."/>
            <person name="Kroger N."/>
            <person name="Kroth P.G."/>
            <person name="La Roche J."/>
            <person name="Lindquist E."/>
            <person name="Lommer M."/>
            <person name="Martin-Jezequel V."/>
            <person name="Lopez P.J."/>
            <person name="Lucas S."/>
            <person name="Mangogna M."/>
            <person name="McGinnis K."/>
            <person name="Medlin L.K."/>
            <person name="Montsant A."/>
            <person name="Oudot-Le Secq M.P."/>
            <person name="Napoli C."/>
            <person name="Obornik M."/>
            <person name="Parker M.S."/>
            <person name="Petit J.L."/>
            <person name="Porcel B.M."/>
            <person name="Poulsen N."/>
            <person name="Robison M."/>
            <person name="Rychlewski L."/>
            <person name="Rynearson T.A."/>
            <person name="Schmutz J."/>
            <person name="Shapiro H."/>
            <person name="Siaut M."/>
            <person name="Stanley M."/>
            <person name="Sussman M.R."/>
            <person name="Taylor A.R."/>
            <person name="Vardi A."/>
            <person name="von Dassow P."/>
            <person name="Vyverman W."/>
            <person name="Willis A."/>
            <person name="Wyrwicz L.S."/>
            <person name="Rokhsar D.S."/>
            <person name="Weissenbach J."/>
            <person name="Armbrust E.V."/>
            <person name="Green B.R."/>
            <person name="Van de Peer Y."/>
            <person name="Grigoriev I.V."/>
        </authorList>
    </citation>
    <scope>NUCLEOTIDE SEQUENCE [LARGE SCALE GENOMIC DNA]</scope>
    <source>
        <strain evidence="10 11">CCMP1335</strain>
    </source>
</reference>
<feature type="non-terminal residue" evidence="10">
    <location>
        <position position="1"/>
    </location>
</feature>
<dbReference type="KEGG" id="tps:THAPSDRAFT_17292"/>
<dbReference type="EMBL" id="CM000640">
    <property type="protein sequence ID" value="EED93948.1"/>
    <property type="molecule type" value="Genomic_DNA"/>
</dbReference>
<dbReference type="InterPro" id="IPR002877">
    <property type="entry name" value="RNA_MeTrfase_FtsJ_dom"/>
</dbReference>
<keyword evidence="7" id="KW-0539">Nucleus</keyword>
<dbReference type="Gene3D" id="3.40.50.150">
    <property type="entry name" value="Vaccinia Virus protein VP39"/>
    <property type="match status" value="1"/>
</dbReference>
<reference evidence="10 11" key="1">
    <citation type="journal article" date="2004" name="Science">
        <title>The genome of the diatom Thalassiosira pseudonana: ecology, evolution, and metabolism.</title>
        <authorList>
            <person name="Armbrust E.V."/>
            <person name="Berges J.A."/>
            <person name="Bowler C."/>
            <person name="Green B.R."/>
            <person name="Martinez D."/>
            <person name="Putnam N.H."/>
            <person name="Zhou S."/>
            <person name="Allen A.E."/>
            <person name="Apt K.E."/>
            <person name="Bechner M."/>
            <person name="Brzezinski M.A."/>
            <person name="Chaal B.K."/>
            <person name="Chiovitti A."/>
            <person name="Davis A.K."/>
            <person name="Demarest M.S."/>
            <person name="Detter J.C."/>
            <person name="Glavina T."/>
            <person name="Goodstein D."/>
            <person name="Hadi M.Z."/>
            <person name="Hellsten U."/>
            <person name="Hildebrand M."/>
            <person name="Jenkins B.D."/>
            <person name="Jurka J."/>
            <person name="Kapitonov V.V."/>
            <person name="Kroger N."/>
            <person name="Lau W.W."/>
            <person name="Lane T.W."/>
            <person name="Larimer F.W."/>
            <person name="Lippmeier J.C."/>
            <person name="Lucas S."/>
            <person name="Medina M."/>
            <person name="Montsant A."/>
            <person name="Obornik M."/>
            <person name="Parker M.S."/>
            <person name="Palenik B."/>
            <person name="Pazour G.J."/>
            <person name="Richardson P.M."/>
            <person name="Rynearson T.A."/>
            <person name="Saito M.A."/>
            <person name="Schwartz D.C."/>
            <person name="Thamatrakoln K."/>
            <person name="Valentin K."/>
            <person name="Vardi A."/>
            <person name="Wilkerson F.P."/>
            <person name="Rokhsar D.S."/>
        </authorList>
    </citation>
    <scope>NUCLEOTIDE SEQUENCE [LARGE SCALE GENOMIC DNA]</scope>
    <source>
        <strain evidence="10 11">CCMP1335</strain>
    </source>
</reference>
<dbReference type="SUPFAM" id="SSF53335">
    <property type="entry name" value="S-adenosyl-L-methionine-dependent methyltransferases"/>
    <property type="match status" value="1"/>
</dbReference>
<keyword evidence="4" id="KW-0489">Methyltransferase</keyword>
<dbReference type="PaxDb" id="35128-Thaps17292"/>
<proteinExistence type="inferred from homology"/>
<accession>B8BYU5</accession>
<dbReference type="FunFam" id="3.40.50.150:FF:000004">
    <property type="entry name" value="AdoMet-dependent rRNA methyltransferase SPB1"/>
    <property type="match status" value="1"/>
</dbReference>
<dbReference type="OMA" id="KCACEHL"/>
<keyword evidence="6 8" id="KW-0949">S-adenosyl-L-methionine</keyword>
<evidence type="ECO:0000256" key="8">
    <source>
        <dbReference type="PIRSR" id="PIRSR005461-1"/>
    </source>
</evidence>
<sequence length="208" mass="22987">HHSVAKEQGFRSRAAFKLTQINRKFNILKNAQTIIDLCAAPGGWTQVCARSLPNNSSTTILAVDILPIRNLNSKNVITLIGDITTEKCKAAIRSEMQGAGADVVLCDGAPNVGASYDRDAYMQNELALHALKCACEHLRKKGTFVTKLYRSSDYSAYLWVAKQFFHTVQAVKPSASRSQSAEIFLVCEGYIAPDKIDPRMFDPKCVFE</sequence>
<dbReference type="PIRSF" id="PIRSF005461">
    <property type="entry name" value="23S_rRNA_mtase"/>
    <property type="match status" value="1"/>
</dbReference>
<dbReference type="InParanoid" id="B8BYU5"/>
<keyword evidence="3" id="KW-0698">rRNA processing</keyword>